<keyword evidence="2" id="KW-0378">Hydrolase</keyword>
<accession>A0A9P9DMJ1</accession>
<comment type="similarity">
    <text evidence="1">Belongs to the amidase family.</text>
</comment>
<dbReference type="Proteomes" id="UP000717696">
    <property type="component" value="Unassembled WGS sequence"/>
</dbReference>
<keyword evidence="5" id="KW-1185">Reference proteome</keyword>
<dbReference type="PANTHER" id="PTHR46072">
    <property type="entry name" value="AMIDASE-RELATED-RELATED"/>
    <property type="match status" value="1"/>
</dbReference>
<reference evidence="4" key="1">
    <citation type="journal article" date="2021" name="Nat. Commun.">
        <title>Genetic determinants of endophytism in the Arabidopsis root mycobiome.</title>
        <authorList>
            <person name="Mesny F."/>
            <person name="Miyauchi S."/>
            <person name="Thiergart T."/>
            <person name="Pickel B."/>
            <person name="Atanasova L."/>
            <person name="Karlsson M."/>
            <person name="Huettel B."/>
            <person name="Barry K.W."/>
            <person name="Haridas S."/>
            <person name="Chen C."/>
            <person name="Bauer D."/>
            <person name="Andreopoulos W."/>
            <person name="Pangilinan J."/>
            <person name="LaButti K."/>
            <person name="Riley R."/>
            <person name="Lipzen A."/>
            <person name="Clum A."/>
            <person name="Drula E."/>
            <person name="Henrissat B."/>
            <person name="Kohler A."/>
            <person name="Grigoriev I.V."/>
            <person name="Martin F.M."/>
            <person name="Hacquard S."/>
        </authorList>
    </citation>
    <scope>NUCLEOTIDE SEQUENCE</scope>
    <source>
        <strain evidence="4">MPI-CAGE-AT-0021</strain>
    </source>
</reference>
<gene>
    <name evidence="4" type="ORF">B0J13DRAFT_566914</name>
</gene>
<comment type="caution">
    <text evidence="4">The sequence shown here is derived from an EMBL/GenBank/DDBJ whole genome shotgun (WGS) entry which is preliminary data.</text>
</comment>
<name>A0A9P9DMJ1_9HYPO</name>
<dbReference type="InterPro" id="IPR036928">
    <property type="entry name" value="AS_sf"/>
</dbReference>
<dbReference type="AlphaFoldDB" id="A0A9P9DMJ1"/>
<proteinExistence type="inferred from homology"/>
<dbReference type="PANTHER" id="PTHR46072:SF4">
    <property type="entry name" value="AMIDASE C550.07-RELATED"/>
    <property type="match status" value="1"/>
</dbReference>
<feature type="domain" description="Amidase" evidence="3">
    <location>
        <begin position="209"/>
        <end position="659"/>
    </location>
</feature>
<protein>
    <submittedName>
        <fullName evidence="4">Amidase signature domain-containing protein</fullName>
    </submittedName>
</protein>
<dbReference type="OrthoDB" id="6428749at2759"/>
<dbReference type="EMBL" id="JAGMUU010000026">
    <property type="protein sequence ID" value="KAH7122079.1"/>
    <property type="molecule type" value="Genomic_DNA"/>
</dbReference>
<evidence type="ECO:0000313" key="5">
    <source>
        <dbReference type="Proteomes" id="UP000717696"/>
    </source>
</evidence>
<dbReference type="Pfam" id="PF01425">
    <property type="entry name" value="Amidase"/>
    <property type="match status" value="1"/>
</dbReference>
<dbReference type="Gene3D" id="3.90.1300.10">
    <property type="entry name" value="Amidase signature (AS) domain"/>
    <property type="match status" value="1"/>
</dbReference>
<evidence type="ECO:0000259" key="3">
    <source>
        <dbReference type="Pfam" id="PF01425"/>
    </source>
</evidence>
<dbReference type="InterPro" id="IPR023631">
    <property type="entry name" value="Amidase_dom"/>
</dbReference>
<dbReference type="GO" id="GO:0016787">
    <property type="term" value="F:hydrolase activity"/>
    <property type="evidence" value="ECO:0007669"/>
    <property type="project" value="UniProtKB-KW"/>
</dbReference>
<dbReference type="SUPFAM" id="SSF75304">
    <property type="entry name" value="Amidase signature (AS) enzymes"/>
    <property type="match status" value="1"/>
</dbReference>
<evidence type="ECO:0000313" key="4">
    <source>
        <dbReference type="EMBL" id="KAH7122079.1"/>
    </source>
</evidence>
<evidence type="ECO:0000256" key="2">
    <source>
        <dbReference type="ARBA" id="ARBA00022801"/>
    </source>
</evidence>
<organism evidence="4 5">
    <name type="scientific">Dactylonectria estremocensis</name>
    <dbReference type="NCBI Taxonomy" id="1079267"/>
    <lineage>
        <taxon>Eukaryota</taxon>
        <taxon>Fungi</taxon>
        <taxon>Dikarya</taxon>
        <taxon>Ascomycota</taxon>
        <taxon>Pezizomycotina</taxon>
        <taxon>Sordariomycetes</taxon>
        <taxon>Hypocreomycetidae</taxon>
        <taxon>Hypocreales</taxon>
        <taxon>Nectriaceae</taxon>
        <taxon>Dactylonectria</taxon>
    </lineage>
</organism>
<sequence>MAALSCCVPSAEAHDDSHRAGKLTEANECYLRSPDRLSAGLDSVEFGLSGVALSGGRATQRKRHRLGISINAIVAQPIWKSIHSSYLSQSSLFLHLPSFFSYQTKNLSTITMNLKMAAKSLSIVQPVAVPQGTPNFEAKRASLLQAFAEKIPVEYLLPQELIDNPPVDVSGVPTTCGILTAEEIDITETYDAVGLAEAIATKKYTAVAVATAFSKRAIISHQLTCCLTQWFMDLAIEQAKKLDAYLAEHGKTVGPLHGVPISIKDHMPIAGTYSSLGCYLTIVKDDTDSHMIAILRAMGAVFYCKTNQPQTLMHLESDSLWGRVLNPFNIHLSAGGSTGGEAALIAMKGSVLGVGTDIGGSIRAPAAFCGIYGFKPTSPLLPMKGFLATPSAAELNILCSTGPMCRSLRDMDLFMNSVLAAKPYLADPKVVPFPWTGLKTPMNRRLKIGIISNDGFIKPQPPVKRAISWARELLSDPKHADLVEVKEFKPFGAAESWTKIRKMYWPDGGQASRGAIQATGEPLHPLSEWIWKDEAPKGMHNAQDVIMARRERDDFRCDFAESWNLQDVDVILGPAFIGPASAHNTAFYWTYTSLYNFVDYPGVVVPTPIKAKAAEEYESGYVPLSDACKHVKELWEGSNFDGAPIDLQLVARKYHDNELFSALTVLKDILSLP</sequence>
<evidence type="ECO:0000256" key="1">
    <source>
        <dbReference type="ARBA" id="ARBA00009199"/>
    </source>
</evidence>